<reference evidence="1 2" key="1">
    <citation type="journal article" date="2016" name="Nat. Commun.">
        <title>Thousands of microbial genomes shed light on interconnected biogeochemical processes in an aquifer system.</title>
        <authorList>
            <person name="Anantharaman K."/>
            <person name="Brown C.T."/>
            <person name="Hug L.A."/>
            <person name="Sharon I."/>
            <person name="Castelle C.J."/>
            <person name="Probst A.J."/>
            <person name="Thomas B.C."/>
            <person name="Singh A."/>
            <person name="Wilkins M.J."/>
            <person name="Karaoz U."/>
            <person name="Brodie E.L."/>
            <person name="Williams K.H."/>
            <person name="Hubbard S.S."/>
            <person name="Banfield J.F."/>
        </authorList>
    </citation>
    <scope>NUCLEOTIDE SEQUENCE [LARGE SCALE GENOMIC DNA]</scope>
</reference>
<protein>
    <recommendedName>
        <fullName evidence="3">Methyltransferase</fullName>
    </recommendedName>
</protein>
<evidence type="ECO:0000313" key="2">
    <source>
        <dbReference type="Proteomes" id="UP000179283"/>
    </source>
</evidence>
<name>A0A1G2U3Y8_9BACT</name>
<evidence type="ECO:0008006" key="3">
    <source>
        <dbReference type="Google" id="ProtNLM"/>
    </source>
</evidence>
<dbReference type="Pfam" id="PF13578">
    <property type="entry name" value="Methyltransf_24"/>
    <property type="match status" value="1"/>
</dbReference>
<gene>
    <name evidence="1" type="ORF">A2920_02725</name>
</gene>
<accession>A0A1G2U3Y8</accession>
<dbReference type="EMBL" id="MHWD01000018">
    <property type="protein sequence ID" value="OHB03552.1"/>
    <property type="molecule type" value="Genomic_DNA"/>
</dbReference>
<dbReference type="InterPro" id="IPR029063">
    <property type="entry name" value="SAM-dependent_MTases_sf"/>
</dbReference>
<sequence length="215" mass="24951">MNLKVVFRTLSAFIRTHLGRYVKPRRYGQIFEEIEKIKPKNILEIGTWNGKRAKQMIECAAQFHPVDALSYFGFDLFEKMDESIYKQEISKVPPKRDDVYGYLKGIGANIRLYSGYTQDTLTVLKELQAMDFVYIDGGHATETVLNDWNKVKEYMSARTVVIFDDYWHNRSDGPKVVIDAIDKGVFDVEFLPEVDVFFNKDFGRLVISLVKVARK</sequence>
<dbReference type="Gene3D" id="3.40.50.150">
    <property type="entry name" value="Vaccinia Virus protein VP39"/>
    <property type="match status" value="1"/>
</dbReference>
<proteinExistence type="predicted"/>
<organism evidence="1 2">
    <name type="scientific">Candidatus Zambryskibacteria bacterium RIFCSPLOWO2_01_FULL_43_17</name>
    <dbReference type="NCBI Taxonomy" id="1802760"/>
    <lineage>
        <taxon>Bacteria</taxon>
        <taxon>Candidatus Zambryskiibacteriota</taxon>
    </lineage>
</organism>
<dbReference type="AlphaFoldDB" id="A0A1G2U3Y8"/>
<evidence type="ECO:0000313" key="1">
    <source>
        <dbReference type="EMBL" id="OHB03552.1"/>
    </source>
</evidence>
<dbReference type="Proteomes" id="UP000179283">
    <property type="component" value="Unassembled WGS sequence"/>
</dbReference>
<comment type="caution">
    <text evidence="1">The sequence shown here is derived from an EMBL/GenBank/DDBJ whole genome shotgun (WGS) entry which is preliminary data.</text>
</comment>
<dbReference type="SUPFAM" id="SSF53335">
    <property type="entry name" value="S-adenosyl-L-methionine-dependent methyltransferases"/>
    <property type="match status" value="1"/>
</dbReference>